<dbReference type="AlphaFoldDB" id="A0A9W9RNA9"/>
<reference evidence="2" key="2">
    <citation type="journal article" date="2023" name="IMA Fungus">
        <title>Comparative genomic study of the Penicillium genus elucidates a diverse pangenome and 15 lateral gene transfer events.</title>
        <authorList>
            <person name="Petersen C."/>
            <person name="Sorensen T."/>
            <person name="Nielsen M.R."/>
            <person name="Sondergaard T.E."/>
            <person name="Sorensen J.L."/>
            <person name="Fitzpatrick D.A."/>
            <person name="Frisvad J.C."/>
            <person name="Nielsen K.L."/>
        </authorList>
    </citation>
    <scope>NUCLEOTIDE SEQUENCE</scope>
    <source>
        <strain evidence="2">IBT 35675</strain>
    </source>
</reference>
<accession>A0A9W9RNA9</accession>
<sequence length="223" mass="22874">MNRFNIISLLSLLATTAVAFPQQTASAVTTAPPSTITKAASLTCSDGQTAVYTTDCTMGTPTSYCMRPVPPIECSAGYFPSVYHPGHCIEASTCFPVTADWITTECTNGAVPYTTKTLYSGTLAGGESTIISAVSCSCSQDSYYSNTLLPGASTVDTFCIPSSSCPSGMTTSTSTNAYCATAPATACQNVPLVTSFCKCENAAQTPVYPDIVGAAPTGCAALS</sequence>
<keyword evidence="1" id="KW-0732">Signal</keyword>
<feature type="chain" id="PRO_5040967607" evidence="1">
    <location>
        <begin position="20"/>
        <end position="223"/>
    </location>
</feature>
<feature type="signal peptide" evidence="1">
    <location>
        <begin position="1"/>
        <end position="19"/>
    </location>
</feature>
<evidence type="ECO:0000313" key="2">
    <source>
        <dbReference type="EMBL" id="KAJ5363302.1"/>
    </source>
</evidence>
<organism evidence="2 3">
    <name type="scientific">Penicillium brevicompactum</name>
    <dbReference type="NCBI Taxonomy" id="5074"/>
    <lineage>
        <taxon>Eukaryota</taxon>
        <taxon>Fungi</taxon>
        <taxon>Dikarya</taxon>
        <taxon>Ascomycota</taxon>
        <taxon>Pezizomycotina</taxon>
        <taxon>Eurotiomycetes</taxon>
        <taxon>Eurotiomycetidae</taxon>
        <taxon>Eurotiales</taxon>
        <taxon>Aspergillaceae</taxon>
        <taxon>Penicillium</taxon>
    </lineage>
</organism>
<keyword evidence="3" id="KW-1185">Reference proteome</keyword>
<reference evidence="2" key="1">
    <citation type="submission" date="2022-12" db="EMBL/GenBank/DDBJ databases">
        <authorList>
            <person name="Petersen C."/>
        </authorList>
    </citation>
    <scope>NUCLEOTIDE SEQUENCE</scope>
    <source>
        <strain evidence="2">IBT 35675</strain>
    </source>
</reference>
<dbReference type="EMBL" id="JAPZBR010000002">
    <property type="protein sequence ID" value="KAJ5363302.1"/>
    <property type="molecule type" value="Genomic_DNA"/>
</dbReference>
<evidence type="ECO:0000313" key="3">
    <source>
        <dbReference type="Proteomes" id="UP001148299"/>
    </source>
</evidence>
<comment type="caution">
    <text evidence="2">The sequence shown here is derived from an EMBL/GenBank/DDBJ whole genome shotgun (WGS) entry which is preliminary data.</text>
</comment>
<gene>
    <name evidence="2" type="ORF">N7541_004146</name>
</gene>
<name>A0A9W9RNA9_PENBR</name>
<proteinExistence type="predicted"/>
<evidence type="ECO:0000256" key="1">
    <source>
        <dbReference type="SAM" id="SignalP"/>
    </source>
</evidence>
<dbReference type="Proteomes" id="UP001148299">
    <property type="component" value="Unassembled WGS sequence"/>
</dbReference>
<protein>
    <submittedName>
        <fullName evidence="2">Uncharacterized protein</fullName>
    </submittedName>
</protein>